<feature type="region of interest" description="Disordered" evidence="1">
    <location>
        <begin position="139"/>
        <end position="166"/>
    </location>
</feature>
<evidence type="ECO:0000256" key="1">
    <source>
        <dbReference type="SAM" id="MobiDB-lite"/>
    </source>
</evidence>
<evidence type="ECO:0000313" key="3">
    <source>
        <dbReference type="Proteomes" id="UP001201980"/>
    </source>
</evidence>
<comment type="caution">
    <text evidence="2">The sequence shown here is derived from an EMBL/GenBank/DDBJ whole genome shotgun (WGS) entry which is preliminary data.</text>
</comment>
<sequence>MRASPGENQGKAFFSKGDQYIEAPFGKEVPLDKISSNEVASENASPIENDLPRQDGCTTAFYGSFLDENFILSEDPHKSPAYKLSPASINSPVYLIGHGDESSYSNHRNSDLKGYPHGGVKPYAKAGASDGNNDIIFVCSIPRPPPPPASPPANNDPANRAISSTS</sequence>
<feature type="compositionally biased region" description="Low complexity" evidence="1">
    <location>
        <begin position="152"/>
        <end position="166"/>
    </location>
</feature>
<proteinExistence type="predicted"/>
<keyword evidence="3" id="KW-1185">Reference proteome</keyword>
<feature type="compositionally biased region" description="Pro residues" evidence="1">
    <location>
        <begin position="142"/>
        <end position="151"/>
    </location>
</feature>
<reference evidence="2" key="1">
    <citation type="submission" date="2022-07" db="EMBL/GenBank/DDBJ databases">
        <title>Draft genome sequence of Zalerion maritima ATCC 34329, a (micro)plastics degrading marine fungus.</title>
        <authorList>
            <person name="Paco A."/>
            <person name="Goncalves M.F.M."/>
            <person name="Rocha-Santos T.A.P."/>
            <person name="Alves A."/>
        </authorList>
    </citation>
    <scope>NUCLEOTIDE SEQUENCE</scope>
    <source>
        <strain evidence="2">ATCC 34329</strain>
    </source>
</reference>
<accession>A0AAD5RGV2</accession>
<gene>
    <name evidence="2" type="ORF">MKZ38_009954</name>
</gene>
<name>A0AAD5RGV2_9PEZI</name>
<evidence type="ECO:0000313" key="2">
    <source>
        <dbReference type="EMBL" id="KAJ2892345.1"/>
    </source>
</evidence>
<dbReference type="AlphaFoldDB" id="A0AAD5RGV2"/>
<organism evidence="2 3">
    <name type="scientific">Zalerion maritima</name>
    <dbReference type="NCBI Taxonomy" id="339359"/>
    <lineage>
        <taxon>Eukaryota</taxon>
        <taxon>Fungi</taxon>
        <taxon>Dikarya</taxon>
        <taxon>Ascomycota</taxon>
        <taxon>Pezizomycotina</taxon>
        <taxon>Sordariomycetes</taxon>
        <taxon>Lulworthiomycetidae</taxon>
        <taxon>Lulworthiales</taxon>
        <taxon>Lulworthiaceae</taxon>
        <taxon>Zalerion</taxon>
    </lineage>
</organism>
<dbReference type="Proteomes" id="UP001201980">
    <property type="component" value="Unassembled WGS sequence"/>
</dbReference>
<dbReference type="EMBL" id="JAKWBI020000829">
    <property type="protein sequence ID" value="KAJ2892345.1"/>
    <property type="molecule type" value="Genomic_DNA"/>
</dbReference>
<protein>
    <submittedName>
        <fullName evidence="2">Uncharacterized protein</fullName>
    </submittedName>
</protein>